<dbReference type="CDD" id="cd01991">
    <property type="entry name" value="Asn_synthase_B_C"/>
    <property type="match status" value="1"/>
</dbReference>
<dbReference type="AlphaFoldDB" id="A0A951QM54"/>
<evidence type="ECO:0000259" key="11">
    <source>
        <dbReference type="PROSITE" id="PS51278"/>
    </source>
</evidence>
<protein>
    <recommendedName>
        <fullName evidence="3">asparagine synthase (glutamine-hydrolyzing)</fullName>
        <ecNumber evidence="3">6.3.5.4</ecNumber>
    </recommendedName>
</protein>
<dbReference type="SUPFAM" id="SSF52402">
    <property type="entry name" value="Adenine nucleotide alpha hydrolases-like"/>
    <property type="match status" value="1"/>
</dbReference>
<dbReference type="PIRSF" id="PIRSF001589">
    <property type="entry name" value="Asn_synthetase_glu-h"/>
    <property type="match status" value="1"/>
</dbReference>
<comment type="catalytic activity">
    <reaction evidence="8">
        <text>L-aspartate + L-glutamine + ATP + H2O = L-asparagine + L-glutamate + AMP + diphosphate + H(+)</text>
        <dbReference type="Rhea" id="RHEA:12228"/>
        <dbReference type="ChEBI" id="CHEBI:15377"/>
        <dbReference type="ChEBI" id="CHEBI:15378"/>
        <dbReference type="ChEBI" id="CHEBI:29985"/>
        <dbReference type="ChEBI" id="CHEBI:29991"/>
        <dbReference type="ChEBI" id="CHEBI:30616"/>
        <dbReference type="ChEBI" id="CHEBI:33019"/>
        <dbReference type="ChEBI" id="CHEBI:58048"/>
        <dbReference type="ChEBI" id="CHEBI:58359"/>
        <dbReference type="ChEBI" id="CHEBI:456215"/>
        <dbReference type="EC" id="6.3.5.4"/>
    </reaction>
</comment>
<reference evidence="12" key="1">
    <citation type="submission" date="2021-05" db="EMBL/GenBank/DDBJ databases">
        <authorList>
            <person name="Pietrasiak N."/>
            <person name="Ward R."/>
            <person name="Stajich J.E."/>
            <person name="Kurbessoian T."/>
        </authorList>
    </citation>
    <scope>NUCLEOTIDE SEQUENCE</scope>
    <source>
        <strain evidence="12">GSE-NOS-MK-12-04C</strain>
    </source>
</reference>
<accession>A0A951QM54</accession>
<evidence type="ECO:0000256" key="8">
    <source>
        <dbReference type="ARBA" id="ARBA00048741"/>
    </source>
</evidence>
<dbReference type="Gene3D" id="3.60.20.10">
    <property type="entry name" value="Glutamine Phosphoribosylpyrophosphate, subunit 1, domain 1"/>
    <property type="match status" value="1"/>
</dbReference>
<name>A0A951QM54_9CYAN</name>
<dbReference type="InterPro" id="IPR001962">
    <property type="entry name" value="Asn_synthase"/>
</dbReference>
<gene>
    <name evidence="12" type="ORF">KME60_14265</name>
</gene>
<keyword evidence="6" id="KW-0028">Amino-acid biosynthesis</keyword>
<evidence type="ECO:0000313" key="13">
    <source>
        <dbReference type="Proteomes" id="UP000729701"/>
    </source>
</evidence>
<dbReference type="EMBL" id="JAHHGZ010000013">
    <property type="protein sequence ID" value="MBW4668552.1"/>
    <property type="molecule type" value="Genomic_DNA"/>
</dbReference>
<evidence type="ECO:0000256" key="1">
    <source>
        <dbReference type="ARBA" id="ARBA00005187"/>
    </source>
</evidence>
<comment type="pathway">
    <text evidence="1">Amino-acid biosynthesis; L-asparagine biosynthesis; L-asparagine from L-aspartate (L-Gln route): step 1/1.</text>
</comment>
<dbReference type="GO" id="GO:0006529">
    <property type="term" value="P:asparagine biosynthetic process"/>
    <property type="evidence" value="ECO:0007669"/>
    <property type="project" value="UniProtKB-KW"/>
</dbReference>
<evidence type="ECO:0000256" key="9">
    <source>
        <dbReference type="PIRSR" id="PIRSR001589-2"/>
    </source>
</evidence>
<dbReference type="Pfam" id="PF13537">
    <property type="entry name" value="GATase_7"/>
    <property type="match status" value="1"/>
</dbReference>
<feature type="region of interest" description="Disordered" evidence="10">
    <location>
        <begin position="468"/>
        <end position="493"/>
    </location>
</feature>
<dbReference type="GO" id="GO:0005524">
    <property type="term" value="F:ATP binding"/>
    <property type="evidence" value="ECO:0007669"/>
    <property type="project" value="UniProtKB-KW"/>
</dbReference>
<dbReference type="InterPro" id="IPR051786">
    <property type="entry name" value="ASN_synthetase/amidase"/>
</dbReference>
<evidence type="ECO:0000256" key="2">
    <source>
        <dbReference type="ARBA" id="ARBA00005752"/>
    </source>
</evidence>
<feature type="domain" description="Glutamine amidotransferase type-2" evidence="11">
    <location>
        <begin position="1"/>
        <end position="212"/>
    </location>
</feature>
<dbReference type="NCBIfam" id="TIGR01536">
    <property type="entry name" value="asn_synth_AEB"/>
    <property type="match status" value="1"/>
</dbReference>
<dbReference type="PANTHER" id="PTHR43284">
    <property type="entry name" value="ASPARAGINE SYNTHETASE (GLUTAMINE-HYDROLYZING)"/>
    <property type="match status" value="1"/>
</dbReference>
<proteinExistence type="inferred from homology"/>
<evidence type="ECO:0000256" key="3">
    <source>
        <dbReference type="ARBA" id="ARBA00012737"/>
    </source>
</evidence>
<keyword evidence="5 9" id="KW-0067">ATP-binding</keyword>
<evidence type="ECO:0000256" key="6">
    <source>
        <dbReference type="ARBA" id="ARBA00022888"/>
    </source>
</evidence>
<dbReference type="NCBIfam" id="NF033535">
    <property type="entry name" value="lass_lactam_cya"/>
    <property type="match status" value="1"/>
</dbReference>
<dbReference type="GO" id="GO:0004066">
    <property type="term" value="F:asparagine synthase (glutamine-hydrolyzing) activity"/>
    <property type="evidence" value="ECO:0007669"/>
    <property type="project" value="UniProtKB-EC"/>
</dbReference>
<evidence type="ECO:0000256" key="5">
    <source>
        <dbReference type="ARBA" id="ARBA00022840"/>
    </source>
</evidence>
<dbReference type="Gene3D" id="3.40.50.620">
    <property type="entry name" value="HUPs"/>
    <property type="match status" value="1"/>
</dbReference>
<dbReference type="InterPro" id="IPR014729">
    <property type="entry name" value="Rossmann-like_a/b/a_fold"/>
</dbReference>
<comment type="similarity">
    <text evidence="2">Belongs to the asparagine synthetase family.</text>
</comment>
<sequence>MSAIVGIHYLDGRPVEQELGRMVDILAHRGPDGADIWIDGPVGFGHRMLWTTPESLLEKLPLVSQSGDVVITADCRIDNREELISAFQLEKCPPEKITDSQLILAAYEKWGQQCPEHLLGDFAFAIWDKREQTLFCARDHFGVKPFYYYSSGQTFAFATEIKGLLCLPEVPRQLNEKKIADHFGLGGLDTTITFYQHILRLPAAHIMKVSCQGVQLQSYWSLDPNRELRLGSDEEYAAKFREIFTEAVRCRLRSAFPVGSMLSGGLDSSSITCVAQELYSNNENSKLHTFSAIHEQITECDERFYQNAVLAKGGLESHQLNTDALSPLSDLDRVLWHQDEVQSLANFYANWFLYDSASSHGVRVILDGFDGDNTVSHGTGYLTELAEAGHWLTLASEVRAFSKNLNQPWIPPLLAWMRVYGLNPLISKFFILRVLGSLRRLMRYSKRGAKPSELSNILSRDFIQRYESSNDSTKRKRPKTERESQYRRLTDPGEQNTLEKLNSAAAAFCIEPRFPFWDKRLIEFCLSLPPEQKLNRGWGRMVMRRAMEGIMPKEIQWRPGKTDHSQSFNHGLLTFERECLDDVILKHPEVIESYVNLSVLQEAYQRFLTGKATGDEAVTIWNILSLALWLRKTELSKK</sequence>
<dbReference type="InterPro" id="IPR033738">
    <property type="entry name" value="AsnB_N"/>
</dbReference>
<organism evidence="12 13">
    <name type="scientific">Cyanomargarita calcarea GSE-NOS-MK-12-04C</name>
    <dbReference type="NCBI Taxonomy" id="2839659"/>
    <lineage>
        <taxon>Bacteria</taxon>
        <taxon>Bacillati</taxon>
        <taxon>Cyanobacteriota</taxon>
        <taxon>Cyanophyceae</taxon>
        <taxon>Nostocales</taxon>
        <taxon>Cyanomargaritaceae</taxon>
        <taxon>Cyanomargarita</taxon>
    </lineage>
</organism>
<evidence type="ECO:0000313" key="12">
    <source>
        <dbReference type="EMBL" id="MBW4668552.1"/>
    </source>
</evidence>
<comment type="caution">
    <text evidence="12">The sequence shown here is derived from an EMBL/GenBank/DDBJ whole genome shotgun (WGS) entry which is preliminary data.</text>
</comment>
<evidence type="ECO:0000256" key="7">
    <source>
        <dbReference type="ARBA" id="ARBA00022962"/>
    </source>
</evidence>
<feature type="binding site" evidence="9">
    <location>
        <position position="99"/>
    </location>
    <ligand>
        <name>L-glutamine</name>
        <dbReference type="ChEBI" id="CHEBI:58359"/>
    </ligand>
</feature>
<keyword evidence="7" id="KW-0315">Glutamine amidotransferase</keyword>
<dbReference type="PANTHER" id="PTHR43284:SF1">
    <property type="entry name" value="ASPARAGINE SYNTHETASE"/>
    <property type="match status" value="1"/>
</dbReference>
<dbReference type="InterPro" id="IPR029055">
    <property type="entry name" value="Ntn_hydrolases_N"/>
</dbReference>
<keyword evidence="6" id="KW-0061">Asparagine biosynthesis</keyword>
<dbReference type="CDD" id="cd00712">
    <property type="entry name" value="AsnB"/>
    <property type="match status" value="1"/>
</dbReference>
<feature type="compositionally biased region" description="Basic and acidic residues" evidence="10">
    <location>
        <begin position="480"/>
        <end position="491"/>
    </location>
</feature>
<reference evidence="12" key="2">
    <citation type="journal article" date="2022" name="Microbiol. Resour. Announc.">
        <title>Metagenome Sequencing to Explore Phylogenomics of Terrestrial Cyanobacteria.</title>
        <authorList>
            <person name="Ward R.D."/>
            <person name="Stajich J.E."/>
            <person name="Johansen J.R."/>
            <person name="Huntemann M."/>
            <person name="Clum A."/>
            <person name="Foster B."/>
            <person name="Foster B."/>
            <person name="Roux S."/>
            <person name="Palaniappan K."/>
            <person name="Varghese N."/>
            <person name="Mukherjee S."/>
            <person name="Reddy T.B.K."/>
            <person name="Daum C."/>
            <person name="Copeland A."/>
            <person name="Chen I.A."/>
            <person name="Ivanova N.N."/>
            <person name="Kyrpides N.C."/>
            <person name="Shapiro N."/>
            <person name="Eloe-Fadrosh E.A."/>
            <person name="Pietrasiak N."/>
        </authorList>
    </citation>
    <scope>NUCLEOTIDE SEQUENCE</scope>
    <source>
        <strain evidence="12">GSE-NOS-MK-12-04C</strain>
    </source>
</reference>
<keyword evidence="4 9" id="KW-0547">Nucleotide-binding</keyword>
<dbReference type="InterPro" id="IPR006426">
    <property type="entry name" value="Asn_synth_AEB"/>
</dbReference>
<dbReference type="PROSITE" id="PS51278">
    <property type="entry name" value="GATASE_TYPE_2"/>
    <property type="match status" value="1"/>
</dbReference>
<dbReference type="Pfam" id="PF00733">
    <property type="entry name" value="Asn_synthase"/>
    <property type="match status" value="1"/>
</dbReference>
<evidence type="ECO:0000256" key="10">
    <source>
        <dbReference type="SAM" id="MobiDB-lite"/>
    </source>
</evidence>
<evidence type="ECO:0000256" key="4">
    <source>
        <dbReference type="ARBA" id="ARBA00022741"/>
    </source>
</evidence>
<dbReference type="Proteomes" id="UP000729701">
    <property type="component" value="Unassembled WGS sequence"/>
</dbReference>
<dbReference type="SUPFAM" id="SSF56235">
    <property type="entry name" value="N-terminal nucleophile aminohydrolases (Ntn hydrolases)"/>
    <property type="match status" value="1"/>
</dbReference>
<dbReference type="InterPro" id="IPR017932">
    <property type="entry name" value="GATase_2_dom"/>
</dbReference>
<dbReference type="EC" id="6.3.5.4" evidence="3"/>